<accession>A0ABN3XBM4</accession>
<gene>
    <name evidence="2" type="ORF">GCM10010446_32450</name>
</gene>
<name>A0ABN3XBM4_9ACTN</name>
<keyword evidence="3" id="KW-1185">Reference proteome</keyword>
<protein>
    <submittedName>
        <fullName evidence="2">Uncharacterized protein</fullName>
    </submittedName>
</protein>
<organism evidence="2 3">
    <name type="scientific">Streptomyces enissocaesilis</name>
    <dbReference type="NCBI Taxonomy" id="332589"/>
    <lineage>
        <taxon>Bacteria</taxon>
        <taxon>Bacillati</taxon>
        <taxon>Actinomycetota</taxon>
        <taxon>Actinomycetes</taxon>
        <taxon>Kitasatosporales</taxon>
        <taxon>Streptomycetaceae</taxon>
        <taxon>Streptomyces</taxon>
        <taxon>Streptomyces rochei group</taxon>
    </lineage>
</organism>
<feature type="signal peptide" evidence="1">
    <location>
        <begin position="1"/>
        <end position="27"/>
    </location>
</feature>
<dbReference type="Proteomes" id="UP001500403">
    <property type="component" value="Unassembled WGS sequence"/>
</dbReference>
<feature type="chain" id="PRO_5045943359" evidence="1">
    <location>
        <begin position="28"/>
        <end position="184"/>
    </location>
</feature>
<evidence type="ECO:0000313" key="2">
    <source>
        <dbReference type="EMBL" id="GAA2944689.1"/>
    </source>
</evidence>
<keyword evidence="1" id="KW-0732">Signal</keyword>
<reference evidence="2 3" key="1">
    <citation type="journal article" date="2019" name="Int. J. Syst. Evol. Microbiol.">
        <title>The Global Catalogue of Microorganisms (GCM) 10K type strain sequencing project: providing services to taxonomists for standard genome sequencing and annotation.</title>
        <authorList>
            <consortium name="The Broad Institute Genomics Platform"/>
            <consortium name="The Broad Institute Genome Sequencing Center for Infectious Disease"/>
            <person name="Wu L."/>
            <person name="Ma J."/>
        </authorList>
    </citation>
    <scope>NUCLEOTIDE SEQUENCE [LARGE SCALE GENOMIC DNA]</scope>
    <source>
        <strain evidence="2 3">JCM 9088</strain>
    </source>
</reference>
<comment type="caution">
    <text evidence="2">The sequence shown here is derived from an EMBL/GenBank/DDBJ whole genome shotgun (WGS) entry which is preliminary data.</text>
</comment>
<evidence type="ECO:0000313" key="3">
    <source>
        <dbReference type="Proteomes" id="UP001500403"/>
    </source>
</evidence>
<proteinExistence type="predicted"/>
<evidence type="ECO:0000256" key="1">
    <source>
        <dbReference type="SAM" id="SignalP"/>
    </source>
</evidence>
<sequence>MRCLGRVILRCVGGHMALLTSALLAKAAMPWAGKLALSGFTKVIRRPRAARAAAKRTAEVGIRVTAKSLRIWLARKDTGEQLRTCNEASLDQAAGRLACMMPGTSAEERRRNALQVLSMVMEESVRAADASQAALLVGSWGLVVSSPVPPGSVPPERRGGTSACVSCRPCARQRKTVRSRGRRQ</sequence>
<dbReference type="EMBL" id="BAAAUD010000034">
    <property type="protein sequence ID" value="GAA2944689.1"/>
    <property type="molecule type" value="Genomic_DNA"/>
</dbReference>